<evidence type="ECO:0000259" key="5">
    <source>
        <dbReference type="SMART" id="SM00644"/>
    </source>
</evidence>
<evidence type="ECO:0000313" key="6">
    <source>
        <dbReference type="EMBL" id="HIR51158.1"/>
    </source>
</evidence>
<organism evidence="6 7">
    <name type="scientific">Candidatus Avoscillospira avicola</name>
    <dbReference type="NCBI Taxonomy" id="2840706"/>
    <lineage>
        <taxon>Bacteria</taxon>
        <taxon>Bacillati</taxon>
        <taxon>Bacillota</taxon>
        <taxon>Clostridia</taxon>
        <taxon>Eubacteriales</taxon>
        <taxon>Oscillospiraceae</taxon>
        <taxon>Oscillospiraceae incertae sedis</taxon>
        <taxon>Candidatus Avoscillospira</taxon>
    </lineage>
</organism>
<evidence type="ECO:0000256" key="3">
    <source>
        <dbReference type="ARBA" id="ARBA00022801"/>
    </source>
</evidence>
<protein>
    <recommendedName>
        <fullName evidence="2">N-acetylmuramoyl-L-alanine amidase</fullName>
        <ecNumber evidence="2">3.5.1.28</ecNumber>
    </recommendedName>
</protein>
<comment type="catalytic activity">
    <reaction evidence="1">
        <text>Hydrolyzes the link between N-acetylmuramoyl residues and L-amino acid residues in certain cell-wall glycopeptides.</text>
        <dbReference type="EC" id="3.5.1.28"/>
    </reaction>
</comment>
<dbReference type="AlphaFoldDB" id="A0A9D1IXR2"/>
<dbReference type="InterPro" id="IPR036505">
    <property type="entry name" value="Amidase/PGRP_sf"/>
</dbReference>
<sequence length="238" mass="25978">MTLEAIPCRRENYGGPRTGPVSYLVVHYTAGDGDTARANGLYFSRNTVAASAHYFVDDGGAVASVPETHVAWHCGAASYRHPHCRNGNSLGVELCDTSADGSYGFTEATLENALTLLADLMARHSVPIDHVVRHYDVTGKCCPAPFVTDEAAWRQFLERLEARSMTDETFAALCQRRQAEVGAQPPGDWSAEARAWAEGRGLLVGDSAGMRYKSPVTREELVQVLYRLTKEDSHGDTE</sequence>
<dbReference type="Pfam" id="PF01510">
    <property type="entry name" value="Amidase_2"/>
    <property type="match status" value="1"/>
</dbReference>
<dbReference type="SMART" id="SM00644">
    <property type="entry name" value="Ami_2"/>
    <property type="match status" value="1"/>
</dbReference>
<accession>A0A9D1IXR2</accession>
<keyword evidence="3" id="KW-0378">Hydrolase</keyword>
<keyword evidence="4" id="KW-0961">Cell wall biogenesis/degradation</keyword>
<dbReference type="PANTHER" id="PTHR30417">
    <property type="entry name" value="N-ACETYLMURAMOYL-L-ALANINE AMIDASE AMID"/>
    <property type="match status" value="1"/>
</dbReference>
<dbReference type="Gene3D" id="3.40.80.10">
    <property type="entry name" value="Peptidoglycan recognition protein-like"/>
    <property type="match status" value="1"/>
</dbReference>
<feature type="domain" description="N-acetylmuramoyl-L-alanine amidase" evidence="5">
    <location>
        <begin position="10"/>
        <end position="144"/>
    </location>
</feature>
<dbReference type="Proteomes" id="UP000824239">
    <property type="component" value="Unassembled WGS sequence"/>
</dbReference>
<dbReference type="EMBL" id="DVHE01000058">
    <property type="protein sequence ID" value="HIR51158.1"/>
    <property type="molecule type" value="Genomic_DNA"/>
</dbReference>
<evidence type="ECO:0000256" key="2">
    <source>
        <dbReference type="ARBA" id="ARBA00011901"/>
    </source>
</evidence>
<dbReference type="InterPro" id="IPR051206">
    <property type="entry name" value="NAMLAA_amidase_2"/>
</dbReference>
<dbReference type="CDD" id="cd06583">
    <property type="entry name" value="PGRP"/>
    <property type="match status" value="1"/>
</dbReference>
<reference evidence="6" key="1">
    <citation type="submission" date="2020-10" db="EMBL/GenBank/DDBJ databases">
        <authorList>
            <person name="Gilroy R."/>
        </authorList>
    </citation>
    <scope>NUCLEOTIDE SEQUENCE</scope>
    <source>
        <strain evidence="6">ChiBcec15-4380</strain>
    </source>
</reference>
<dbReference type="GO" id="GO:0008745">
    <property type="term" value="F:N-acetylmuramoyl-L-alanine amidase activity"/>
    <property type="evidence" value="ECO:0007669"/>
    <property type="project" value="UniProtKB-EC"/>
</dbReference>
<dbReference type="SUPFAM" id="SSF55846">
    <property type="entry name" value="N-acetylmuramoyl-L-alanine amidase-like"/>
    <property type="match status" value="1"/>
</dbReference>
<evidence type="ECO:0000313" key="7">
    <source>
        <dbReference type="Proteomes" id="UP000824239"/>
    </source>
</evidence>
<gene>
    <name evidence="6" type="ORF">IAA53_07715</name>
</gene>
<reference evidence="6" key="2">
    <citation type="journal article" date="2021" name="PeerJ">
        <title>Extensive microbial diversity within the chicken gut microbiome revealed by metagenomics and culture.</title>
        <authorList>
            <person name="Gilroy R."/>
            <person name="Ravi A."/>
            <person name="Getino M."/>
            <person name="Pursley I."/>
            <person name="Horton D.L."/>
            <person name="Alikhan N.F."/>
            <person name="Baker D."/>
            <person name="Gharbi K."/>
            <person name="Hall N."/>
            <person name="Watson M."/>
            <person name="Adriaenssens E.M."/>
            <person name="Foster-Nyarko E."/>
            <person name="Jarju S."/>
            <person name="Secka A."/>
            <person name="Antonio M."/>
            <person name="Oren A."/>
            <person name="Chaudhuri R.R."/>
            <person name="La Ragione R."/>
            <person name="Hildebrand F."/>
            <person name="Pallen M.J."/>
        </authorList>
    </citation>
    <scope>NUCLEOTIDE SEQUENCE</scope>
    <source>
        <strain evidence="6">ChiBcec15-4380</strain>
    </source>
</reference>
<dbReference type="PANTHER" id="PTHR30417:SF1">
    <property type="entry name" value="N-ACETYLMURAMOYL-L-ALANINE AMIDASE AMID"/>
    <property type="match status" value="1"/>
</dbReference>
<dbReference type="GO" id="GO:0071555">
    <property type="term" value="P:cell wall organization"/>
    <property type="evidence" value="ECO:0007669"/>
    <property type="project" value="UniProtKB-KW"/>
</dbReference>
<dbReference type="GO" id="GO:0009254">
    <property type="term" value="P:peptidoglycan turnover"/>
    <property type="evidence" value="ECO:0007669"/>
    <property type="project" value="TreeGrafter"/>
</dbReference>
<proteinExistence type="predicted"/>
<dbReference type="InterPro" id="IPR002502">
    <property type="entry name" value="Amidase_domain"/>
</dbReference>
<name>A0A9D1IXR2_9FIRM</name>
<dbReference type="GO" id="GO:0009253">
    <property type="term" value="P:peptidoglycan catabolic process"/>
    <property type="evidence" value="ECO:0007669"/>
    <property type="project" value="InterPro"/>
</dbReference>
<evidence type="ECO:0000256" key="4">
    <source>
        <dbReference type="ARBA" id="ARBA00023316"/>
    </source>
</evidence>
<evidence type="ECO:0000256" key="1">
    <source>
        <dbReference type="ARBA" id="ARBA00001561"/>
    </source>
</evidence>
<comment type="caution">
    <text evidence="6">The sequence shown here is derived from an EMBL/GenBank/DDBJ whole genome shotgun (WGS) entry which is preliminary data.</text>
</comment>
<dbReference type="EC" id="3.5.1.28" evidence="2"/>